<sequence>MAFHSLPLSHIARNLWARRVTTLLTAGGMALVVYVFATVLMMSEGIRATLVATGHEGNLIVLRKGAGAEINSAITRGQAAQLAALPGVAVDAQGQALVSREPVVLNTLPKRDSGKPSNVTVRGTSATGLALRPQVRLVQGRMFQPGTREIVTGRSVAQGFAGAGLGETLRFAGSEWRVVGVFDAGGSGFDSEIWGDADSMMQAFRRQAYSTVVLRLQHPQDPQAAEALKARIDGDPQLSLEAKPEAQFYAEQSEALAQFIRILGLALSVIFSIGAVVGAMITMFASVASRIGEIGTLRALGFRRRAVLMAFLTESLLLSLVGGVLGLAGAAFMQTVRISTVNFQTFSEIAFRFHFTPGIAAQALLFALAMGVVGGFIPAWRASRMKIVDCLREA</sequence>
<dbReference type="EMBL" id="SIXI01000003">
    <property type="protein sequence ID" value="TBO31284.1"/>
    <property type="molecule type" value="Genomic_DNA"/>
</dbReference>
<evidence type="ECO:0000256" key="2">
    <source>
        <dbReference type="ARBA" id="ARBA00022475"/>
    </source>
</evidence>
<dbReference type="Proteomes" id="UP000292120">
    <property type="component" value="Unassembled WGS sequence"/>
</dbReference>
<protein>
    <submittedName>
        <fullName evidence="9">ABC transporter permease</fullName>
    </submittedName>
</protein>
<evidence type="ECO:0000259" key="8">
    <source>
        <dbReference type="Pfam" id="PF12704"/>
    </source>
</evidence>
<gene>
    <name evidence="9" type="ORF">EYS42_08540</name>
</gene>
<dbReference type="GO" id="GO:0005886">
    <property type="term" value="C:plasma membrane"/>
    <property type="evidence" value="ECO:0007669"/>
    <property type="project" value="UniProtKB-SubCell"/>
</dbReference>
<evidence type="ECO:0000256" key="4">
    <source>
        <dbReference type="ARBA" id="ARBA00022989"/>
    </source>
</evidence>
<comment type="subcellular location">
    <subcellularLocation>
        <location evidence="1">Cell membrane</location>
        <topology evidence="1">Multi-pass membrane protein</topology>
    </subcellularLocation>
</comment>
<dbReference type="GO" id="GO:0022857">
    <property type="term" value="F:transmembrane transporter activity"/>
    <property type="evidence" value="ECO:0007669"/>
    <property type="project" value="TreeGrafter"/>
</dbReference>
<dbReference type="Pfam" id="PF12704">
    <property type="entry name" value="MacB_PCD"/>
    <property type="match status" value="1"/>
</dbReference>
<keyword evidence="10" id="KW-1185">Reference proteome</keyword>
<dbReference type="InterPro" id="IPR003838">
    <property type="entry name" value="ABC3_permease_C"/>
</dbReference>
<keyword evidence="4 6" id="KW-1133">Transmembrane helix</keyword>
<keyword evidence="3 6" id="KW-0812">Transmembrane</keyword>
<evidence type="ECO:0000256" key="3">
    <source>
        <dbReference type="ARBA" id="ARBA00022692"/>
    </source>
</evidence>
<keyword evidence="2" id="KW-1003">Cell membrane</keyword>
<dbReference type="PANTHER" id="PTHR30572">
    <property type="entry name" value="MEMBRANE COMPONENT OF TRANSPORTER-RELATED"/>
    <property type="match status" value="1"/>
</dbReference>
<dbReference type="PANTHER" id="PTHR30572:SF15">
    <property type="entry name" value="ABC TRANSPORTER PERMEASE"/>
    <property type="match status" value="1"/>
</dbReference>
<organism evidence="9 10">
    <name type="scientific">Aquabacterium lacunae</name>
    <dbReference type="NCBI Taxonomy" id="2528630"/>
    <lineage>
        <taxon>Bacteria</taxon>
        <taxon>Pseudomonadati</taxon>
        <taxon>Pseudomonadota</taxon>
        <taxon>Betaproteobacteria</taxon>
        <taxon>Burkholderiales</taxon>
        <taxon>Aquabacterium</taxon>
    </lineage>
</organism>
<feature type="transmembrane region" description="Helical" evidence="6">
    <location>
        <begin position="262"/>
        <end position="285"/>
    </location>
</feature>
<proteinExistence type="predicted"/>
<dbReference type="OrthoDB" id="241967at2"/>
<feature type="transmembrane region" description="Helical" evidence="6">
    <location>
        <begin position="306"/>
        <end position="333"/>
    </location>
</feature>
<evidence type="ECO:0000259" key="7">
    <source>
        <dbReference type="Pfam" id="PF02687"/>
    </source>
</evidence>
<reference evidence="9 10" key="1">
    <citation type="submission" date="2019-02" db="EMBL/GenBank/DDBJ databases">
        <title>Aquabacterium sp. strain KMB7.</title>
        <authorList>
            <person name="Chen W.-M."/>
        </authorList>
    </citation>
    <scope>NUCLEOTIDE SEQUENCE [LARGE SCALE GENOMIC DNA]</scope>
    <source>
        <strain evidence="9 10">KMB7</strain>
    </source>
</reference>
<keyword evidence="5 6" id="KW-0472">Membrane</keyword>
<dbReference type="Pfam" id="PF02687">
    <property type="entry name" value="FtsX"/>
    <property type="match status" value="1"/>
</dbReference>
<dbReference type="InterPro" id="IPR025857">
    <property type="entry name" value="MacB_PCD"/>
</dbReference>
<evidence type="ECO:0000256" key="5">
    <source>
        <dbReference type="ARBA" id="ARBA00023136"/>
    </source>
</evidence>
<evidence type="ECO:0000256" key="1">
    <source>
        <dbReference type="ARBA" id="ARBA00004651"/>
    </source>
</evidence>
<feature type="domain" description="ABC3 transporter permease C-terminal" evidence="7">
    <location>
        <begin position="266"/>
        <end position="386"/>
    </location>
</feature>
<evidence type="ECO:0000313" key="10">
    <source>
        <dbReference type="Proteomes" id="UP000292120"/>
    </source>
</evidence>
<dbReference type="AlphaFoldDB" id="A0A4Q9GZ40"/>
<feature type="transmembrane region" description="Helical" evidence="6">
    <location>
        <begin position="353"/>
        <end position="377"/>
    </location>
</feature>
<feature type="transmembrane region" description="Helical" evidence="6">
    <location>
        <begin position="20"/>
        <end position="42"/>
    </location>
</feature>
<evidence type="ECO:0000313" key="9">
    <source>
        <dbReference type="EMBL" id="TBO31284.1"/>
    </source>
</evidence>
<evidence type="ECO:0000256" key="6">
    <source>
        <dbReference type="SAM" id="Phobius"/>
    </source>
</evidence>
<dbReference type="InterPro" id="IPR050250">
    <property type="entry name" value="Macrolide_Exporter_MacB"/>
</dbReference>
<name>A0A4Q9GZ40_9BURK</name>
<feature type="domain" description="MacB-like periplasmic core" evidence="8">
    <location>
        <begin position="22"/>
        <end position="227"/>
    </location>
</feature>
<dbReference type="RefSeq" id="WP_130967739.1">
    <property type="nucleotide sequence ID" value="NZ_SIXI01000003.1"/>
</dbReference>
<accession>A0A4Q9GZ40</accession>
<comment type="caution">
    <text evidence="9">The sequence shown here is derived from an EMBL/GenBank/DDBJ whole genome shotgun (WGS) entry which is preliminary data.</text>
</comment>